<keyword evidence="2" id="KW-1133">Transmembrane helix</keyword>
<reference evidence="3" key="1">
    <citation type="journal article" date="2016" name="Ticks Tick Borne Dis.">
        <title>De novo assembly and annotation of the salivary gland transcriptome of Rhipicephalus appendiculatus male and female ticks during blood feeding.</title>
        <authorList>
            <person name="de Castro M.H."/>
            <person name="de Klerk D."/>
            <person name="Pienaar R."/>
            <person name="Latif A.A."/>
            <person name="Rees D.J."/>
            <person name="Mans B.J."/>
        </authorList>
    </citation>
    <scope>NUCLEOTIDE SEQUENCE</scope>
    <source>
        <tissue evidence="3">Salivary glands</tissue>
    </source>
</reference>
<protein>
    <submittedName>
        <fullName evidence="3">Uncharacterized protein</fullName>
    </submittedName>
</protein>
<evidence type="ECO:0000256" key="2">
    <source>
        <dbReference type="SAM" id="Phobius"/>
    </source>
</evidence>
<feature type="compositionally biased region" description="Basic and acidic residues" evidence="1">
    <location>
        <begin position="156"/>
        <end position="166"/>
    </location>
</feature>
<proteinExistence type="predicted"/>
<dbReference type="EMBL" id="GEDV01012473">
    <property type="protein sequence ID" value="JAP76084.1"/>
    <property type="molecule type" value="Transcribed_RNA"/>
</dbReference>
<feature type="transmembrane region" description="Helical" evidence="2">
    <location>
        <begin position="6"/>
        <end position="24"/>
    </location>
</feature>
<keyword evidence="2" id="KW-0472">Membrane</keyword>
<evidence type="ECO:0000256" key="1">
    <source>
        <dbReference type="SAM" id="MobiDB-lite"/>
    </source>
</evidence>
<feature type="compositionally biased region" description="Basic residues" evidence="1">
    <location>
        <begin position="33"/>
        <end position="61"/>
    </location>
</feature>
<feature type="region of interest" description="Disordered" evidence="1">
    <location>
        <begin position="33"/>
        <end position="108"/>
    </location>
</feature>
<organism evidence="3">
    <name type="scientific">Rhipicephalus appendiculatus</name>
    <name type="common">Brown ear tick</name>
    <dbReference type="NCBI Taxonomy" id="34631"/>
    <lineage>
        <taxon>Eukaryota</taxon>
        <taxon>Metazoa</taxon>
        <taxon>Ecdysozoa</taxon>
        <taxon>Arthropoda</taxon>
        <taxon>Chelicerata</taxon>
        <taxon>Arachnida</taxon>
        <taxon>Acari</taxon>
        <taxon>Parasitiformes</taxon>
        <taxon>Ixodida</taxon>
        <taxon>Ixodoidea</taxon>
        <taxon>Ixodidae</taxon>
        <taxon>Rhipicephalinae</taxon>
        <taxon>Rhipicephalus</taxon>
        <taxon>Rhipicephalus</taxon>
    </lineage>
</organism>
<feature type="compositionally biased region" description="Low complexity" evidence="1">
    <location>
        <begin position="75"/>
        <end position="93"/>
    </location>
</feature>
<accession>A0A131Y9S7</accession>
<keyword evidence="2" id="KW-0812">Transmembrane</keyword>
<dbReference type="AlphaFoldDB" id="A0A131Y9S7"/>
<name>A0A131Y9S7_RHIAP</name>
<sequence>MRLSAIAATVIFIALVTDEIGFAFKIRRLRMRRGPAHPRKPNRPHHTQHTRQRVTSSKHGKNAGIGGSKPPVTEGPAGSTGPASVSSSPPGSGLHTESVASPPAQVNHGSGRGATVLFGTAMATESFASLAGAGTSIAETVISSKAGSEDGDEGEDGKNRMKDRKPAGPARMIG</sequence>
<evidence type="ECO:0000313" key="3">
    <source>
        <dbReference type="EMBL" id="JAP76084.1"/>
    </source>
</evidence>
<feature type="region of interest" description="Disordered" evidence="1">
    <location>
        <begin position="140"/>
        <end position="174"/>
    </location>
</feature>